<protein>
    <submittedName>
        <fullName evidence="1">Uncharacterized protein</fullName>
    </submittedName>
</protein>
<name>A0A271VRH6_VIBMT</name>
<accession>A0A271VRH6</accession>
<reference evidence="2" key="1">
    <citation type="submission" date="2017-07" db="EMBL/GenBank/DDBJ databases">
        <authorList>
            <person name="Boucher Y."/>
            <person name="Orata F.D."/>
        </authorList>
    </citation>
    <scope>NUCLEOTIDE SEQUENCE [LARGE SCALE GENOMIC DNA]</scope>
    <source>
        <strain evidence="2">OYP9E10</strain>
    </source>
</reference>
<sequence>MFKLLIYEHSMAAYYQLRLQQTNCVIERMALVALFELLFTQTPPEPDKTRSSN</sequence>
<dbReference type="Proteomes" id="UP000216173">
    <property type="component" value="Unassembled WGS sequence"/>
</dbReference>
<dbReference type="AlphaFoldDB" id="A0A271VRH6"/>
<evidence type="ECO:0000313" key="1">
    <source>
        <dbReference type="EMBL" id="PAR20567.1"/>
    </source>
</evidence>
<evidence type="ECO:0000313" key="2">
    <source>
        <dbReference type="Proteomes" id="UP000216173"/>
    </source>
</evidence>
<organism evidence="1 2">
    <name type="scientific">Vibrio metoecus</name>
    <dbReference type="NCBI Taxonomy" id="1481663"/>
    <lineage>
        <taxon>Bacteria</taxon>
        <taxon>Pseudomonadati</taxon>
        <taxon>Pseudomonadota</taxon>
        <taxon>Gammaproteobacteria</taxon>
        <taxon>Vibrionales</taxon>
        <taxon>Vibrionaceae</taxon>
        <taxon>Vibrio</taxon>
    </lineage>
</organism>
<gene>
    <name evidence="1" type="ORF">CGU03_11370</name>
</gene>
<comment type="caution">
    <text evidence="1">The sequence shown here is derived from an EMBL/GenBank/DDBJ whole genome shotgun (WGS) entry which is preliminary data.</text>
</comment>
<dbReference type="EMBL" id="NMSH01000016">
    <property type="protein sequence ID" value="PAR20567.1"/>
    <property type="molecule type" value="Genomic_DNA"/>
</dbReference>
<proteinExistence type="predicted"/>